<sequence length="705" mass="79230">MAEALLFSISGSVAAQATRSLGSPVLEELGMLWGLKGELQKLQNTVSAIQAKLLDAEEKQAAVDNAVRHWLARIEDVVYEADDLLDDFSTEGLLREMMTPDKKAKKVRLSFSISNQLYYGLKLGHKIKAIREKLGAIKDDKVFLLLENRTEEKIGVSSNKKPGEVGMDNLIKEIGKVIDGKKYFLVLDDVWNEDDIKKWDDLEKLLLCGARGSRVLVTTRSEKQMVFRNRTEPESSTIIAIGKEIVKECQGVPLVIRTIGRLLHSKESEKGWSSFLTNELPRVKGKHILETLKLSYHHLPSHLKHCFAYCSIFPKDCVIKKSMLINLWIAQGFIKAIGQNQCLEDIANDYFMELLWRSFFQEAQTDDFGDIGYCKMHDFMHDLAIKVSGSSFTTFDSENKLLDESKTRHVAIGDIDFLSAVTTHLEIDGCAALTCMPRGLGQLTNLMTLSVFVVNSGGGVAGNRGGLDELNGLNSLRGKLEIKGLVKGKDVASGCKATNLKDKRHLHTLVLEWTDIYDENVVCDETQFDGLEPHPNLKDLVLFISGGVRLPNWLLSLTNLVNLRLSCCKNLKYLPLLSQLPSLNRLTLRYLDELEYILDINMVSASSSSIPIPYFPSLKEMEILSCPKLKGWCKRTTMMANVVAIESSRLTAILDWIHNWTSLEEFTIWGCPSLTSLPKGMRRLTSSRKLRIVDCQFYCKDAKET</sequence>
<organism evidence="10 11">
    <name type="scientific">Morella rubra</name>
    <name type="common">Chinese bayberry</name>
    <dbReference type="NCBI Taxonomy" id="262757"/>
    <lineage>
        <taxon>Eukaryota</taxon>
        <taxon>Viridiplantae</taxon>
        <taxon>Streptophyta</taxon>
        <taxon>Embryophyta</taxon>
        <taxon>Tracheophyta</taxon>
        <taxon>Spermatophyta</taxon>
        <taxon>Magnoliopsida</taxon>
        <taxon>eudicotyledons</taxon>
        <taxon>Gunneridae</taxon>
        <taxon>Pentapetalae</taxon>
        <taxon>rosids</taxon>
        <taxon>fabids</taxon>
        <taxon>Fagales</taxon>
        <taxon>Myricaceae</taxon>
        <taxon>Morella</taxon>
    </lineage>
</organism>
<gene>
    <name evidence="10" type="ORF">CJ030_MR1G027430</name>
</gene>
<dbReference type="InterPro" id="IPR036388">
    <property type="entry name" value="WH-like_DNA-bd_sf"/>
</dbReference>
<keyword evidence="2" id="KW-0677">Repeat</keyword>
<dbReference type="InterPro" id="IPR027417">
    <property type="entry name" value="P-loop_NTPase"/>
</dbReference>
<evidence type="ECO:0000259" key="9">
    <source>
        <dbReference type="Pfam" id="PF25019"/>
    </source>
</evidence>
<evidence type="ECO:0000256" key="4">
    <source>
        <dbReference type="ARBA" id="ARBA00022821"/>
    </source>
</evidence>
<dbReference type="EMBL" id="RXIC02000019">
    <property type="protein sequence ID" value="KAB1227644.1"/>
    <property type="molecule type" value="Genomic_DNA"/>
</dbReference>
<dbReference type="GO" id="GO:0005524">
    <property type="term" value="F:ATP binding"/>
    <property type="evidence" value="ECO:0007669"/>
    <property type="project" value="UniProtKB-KW"/>
</dbReference>
<dbReference type="InterPro" id="IPR041118">
    <property type="entry name" value="Rx_N"/>
</dbReference>
<dbReference type="Gene3D" id="3.40.50.300">
    <property type="entry name" value="P-loop containing nucleotide triphosphate hydrolases"/>
    <property type="match status" value="1"/>
</dbReference>
<keyword evidence="1" id="KW-0433">Leucine-rich repeat</keyword>
<feature type="domain" description="R13L1/DRL21-like LRR repeat region" evidence="9">
    <location>
        <begin position="467"/>
        <end position="589"/>
    </location>
</feature>
<evidence type="ECO:0000256" key="2">
    <source>
        <dbReference type="ARBA" id="ARBA00022737"/>
    </source>
</evidence>
<protein>
    <submittedName>
        <fullName evidence="10">Putative disease resistance protein RGA4</fullName>
    </submittedName>
</protein>
<dbReference type="PRINTS" id="PR00364">
    <property type="entry name" value="DISEASERSIST"/>
</dbReference>
<dbReference type="InterPro" id="IPR032675">
    <property type="entry name" value="LRR_dom_sf"/>
</dbReference>
<dbReference type="Pfam" id="PF23559">
    <property type="entry name" value="WHD_DRP"/>
    <property type="match status" value="1"/>
</dbReference>
<keyword evidence="5" id="KW-0067">ATP-binding</keyword>
<dbReference type="Gene3D" id="3.80.10.10">
    <property type="entry name" value="Ribonuclease Inhibitor"/>
    <property type="match status" value="1"/>
</dbReference>
<evidence type="ECO:0000256" key="5">
    <source>
        <dbReference type="ARBA" id="ARBA00022840"/>
    </source>
</evidence>
<dbReference type="GO" id="GO:0043531">
    <property type="term" value="F:ADP binding"/>
    <property type="evidence" value="ECO:0007669"/>
    <property type="project" value="InterPro"/>
</dbReference>
<dbReference type="Gene3D" id="1.10.10.10">
    <property type="entry name" value="Winged helix-like DNA-binding domain superfamily/Winged helix DNA-binding domain"/>
    <property type="match status" value="1"/>
</dbReference>
<comment type="caution">
    <text evidence="10">The sequence shown here is derived from an EMBL/GenBank/DDBJ whole genome shotgun (WGS) entry which is preliminary data.</text>
</comment>
<proteinExistence type="predicted"/>
<dbReference type="GO" id="GO:0006952">
    <property type="term" value="P:defense response"/>
    <property type="evidence" value="ECO:0007669"/>
    <property type="project" value="UniProtKB-KW"/>
</dbReference>
<dbReference type="PANTHER" id="PTHR36766">
    <property type="entry name" value="PLANT BROAD-SPECTRUM MILDEW RESISTANCE PROTEIN RPW8"/>
    <property type="match status" value="1"/>
</dbReference>
<dbReference type="InterPro" id="IPR002182">
    <property type="entry name" value="NB-ARC"/>
</dbReference>
<evidence type="ECO:0000259" key="6">
    <source>
        <dbReference type="Pfam" id="PF00931"/>
    </source>
</evidence>
<dbReference type="SUPFAM" id="SSF52058">
    <property type="entry name" value="L domain-like"/>
    <property type="match status" value="1"/>
</dbReference>
<dbReference type="GO" id="GO:0051707">
    <property type="term" value="P:response to other organism"/>
    <property type="evidence" value="ECO:0007669"/>
    <property type="project" value="UniProtKB-ARBA"/>
</dbReference>
<evidence type="ECO:0000313" key="11">
    <source>
        <dbReference type="Proteomes" id="UP000516437"/>
    </source>
</evidence>
<dbReference type="Pfam" id="PF25019">
    <property type="entry name" value="LRR_R13L1-DRL21"/>
    <property type="match status" value="1"/>
</dbReference>
<feature type="domain" description="NB-ARC" evidence="6">
    <location>
        <begin position="164"/>
        <end position="223"/>
    </location>
</feature>
<dbReference type="Gene3D" id="1.20.5.4130">
    <property type="match status" value="1"/>
</dbReference>
<feature type="domain" description="Disease resistance protein winged helix" evidence="8">
    <location>
        <begin position="312"/>
        <end position="384"/>
    </location>
</feature>
<evidence type="ECO:0000256" key="1">
    <source>
        <dbReference type="ARBA" id="ARBA00022614"/>
    </source>
</evidence>
<accession>A0A6A1WR56</accession>
<feature type="domain" description="Disease resistance N-terminal" evidence="7">
    <location>
        <begin position="18"/>
        <end position="102"/>
    </location>
</feature>
<evidence type="ECO:0000256" key="3">
    <source>
        <dbReference type="ARBA" id="ARBA00022741"/>
    </source>
</evidence>
<dbReference type="OrthoDB" id="5279713at2759"/>
<dbReference type="Proteomes" id="UP000516437">
    <property type="component" value="Chromosome 1"/>
</dbReference>
<reference evidence="10 11" key="1">
    <citation type="journal article" date="2019" name="Plant Biotechnol. J.">
        <title>The red bayberry genome and genetic basis of sex determination.</title>
        <authorList>
            <person name="Jia H.M."/>
            <person name="Jia H.J."/>
            <person name="Cai Q.L."/>
            <person name="Wang Y."/>
            <person name="Zhao H.B."/>
            <person name="Yang W.F."/>
            <person name="Wang G.Y."/>
            <person name="Li Y.H."/>
            <person name="Zhan D.L."/>
            <person name="Shen Y.T."/>
            <person name="Niu Q.F."/>
            <person name="Chang L."/>
            <person name="Qiu J."/>
            <person name="Zhao L."/>
            <person name="Xie H.B."/>
            <person name="Fu W.Y."/>
            <person name="Jin J."/>
            <person name="Li X.W."/>
            <person name="Jiao Y."/>
            <person name="Zhou C.C."/>
            <person name="Tu T."/>
            <person name="Chai C.Y."/>
            <person name="Gao J.L."/>
            <person name="Fan L.J."/>
            <person name="van de Weg E."/>
            <person name="Wang J.Y."/>
            <person name="Gao Z.S."/>
        </authorList>
    </citation>
    <scope>NUCLEOTIDE SEQUENCE [LARGE SCALE GENOMIC DNA]</scope>
    <source>
        <tissue evidence="10">Leaves</tissue>
    </source>
</reference>
<dbReference type="AlphaFoldDB" id="A0A6A1WR56"/>
<dbReference type="InterPro" id="IPR056789">
    <property type="entry name" value="LRR_R13L1-DRL21"/>
</dbReference>
<evidence type="ECO:0000313" key="10">
    <source>
        <dbReference type="EMBL" id="KAB1227644.1"/>
    </source>
</evidence>
<keyword evidence="3" id="KW-0547">Nucleotide-binding</keyword>
<name>A0A6A1WR56_9ROSI</name>
<dbReference type="FunFam" id="1.10.10.10:FF:000322">
    <property type="entry name" value="Probable disease resistance protein At1g63360"/>
    <property type="match status" value="1"/>
</dbReference>
<dbReference type="CDD" id="cd14798">
    <property type="entry name" value="RX-CC_like"/>
    <property type="match status" value="1"/>
</dbReference>
<dbReference type="Pfam" id="PF18052">
    <property type="entry name" value="Rx_N"/>
    <property type="match status" value="1"/>
</dbReference>
<evidence type="ECO:0000259" key="8">
    <source>
        <dbReference type="Pfam" id="PF23559"/>
    </source>
</evidence>
<dbReference type="PANTHER" id="PTHR36766:SF38">
    <property type="entry name" value="DISEASE RESISTANCE PROTEIN RGA3"/>
    <property type="match status" value="1"/>
</dbReference>
<dbReference type="InterPro" id="IPR038005">
    <property type="entry name" value="RX-like_CC"/>
</dbReference>
<dbReference type="SUPFAM" id="SSF52540">
    <property type="entry name" value="P-loop containing nucleoside triphosphate hydrolases"/>
    <property type="match status" value="1"/>
</dbReference>
<evidence type="ECO:0000259" key="7">
    <source>
        <dbReference type="Pfam" id="PF18052"/>
    </source>
</evidence>
<keyword evidence="4" id="KW-0611">Plant defense</keyword>
<keyword evidence="11" id="KW-1185">Reference proteome</keyword>
<dbReference type="InterPro" id="IPR058922">
    <property type="entry name" value="WHD_DRP"/>
</dbReference>
<dbReference type="Pfam" id="PF00931">
    <property type="entry name" value="NB-ARC"/>
    <property type="match status" value="1"/>
</dbReference>